<feature type="compositionally biased region" description="Polar residues" evidence="1">
    <location>
        <begin position="31"/>
        <end position="42"/>
    </location>
</feature>
<dbReference type="AlphaFoldDB" id="A0A172TWH2"/>
<keyword evidence="3" id="KW-1185">Reference proteome</keyword>
<proteinExistence type="predicted"/>
<accession>A0A172TWH2</accession>
<feature type="region of interest" description="Disordered" evidence="1">
    <location>
        <begin position="28"/>
        <end position="56"/>
    </location>
</feature>
<protein>
    <submittedName>
        <fullName evidence="2">Uncharacterized protein</fullName>
    </submittedName>
</protein>
<reference evidence="2 3" key="2">
    <citation type="journal article" date="2016" name="Int. J. Syst. Evol. Microbiol.">
        <title>Flavisolibacter tropicus sp. nov., isolated from tropical soil.</title>
        <authorList>
            <person name="Lee J.J."/>
            <person name="Kang M.S."/>
            <person name="Kim G.S."/>
            <person name="Lee C.S."/>
            <person name="Lim S."/>
            <person name="Lee J."/>
            <person name="Roh S.H."/>
            <person name="Kang H."/>
            <person name="Ha J.M."/>
            <person name="Bae S."/>
            <person name="Jung H.Y."/>
            <person name="Kim M.K."/>
        </authorList>
    </citation>
    <scope>NUCLEOTIDE SEQUENCE [LARGE SCALE GENOMIC DNA]</scope>
    <source>
        <strain evidence="2 3">LCS9</strain>
    </source>
</reference>
<name>A0A172TWH2_9BACT</name>
<dbReference type="Proteomes" id="UP000077177">
    <property type="component" value="Chromosome"/>
</dbReference>
<organism evidence="2 3">
    <name type="scientific">Flavisolibacter tropicus</name>
    <dbReference type="NCBI Taxonomy" id="1492898"/>
    <lineage>
        <taxon>Bacteria</taxon>
        <taxon>Pseudomonadati</taxon>
        <taxon>Bacteroidota</taxon>
        <taxon>Chitinophagia</taxon>
        <taxon>Chitinophagales</taxon>
        <taxon>Chitinophagaceae</taxon>
        <taxon>Flavisolibacter</taxon>
    </lineage>
</organism>
<sequence>MSTKTVVRVIIVLSLISSVCIVPSCSKKDQPLSNAPNENVSLEGTKKVRTQNSTSTQRSITQSAAYAALTPAQQALVNQLQAEFGIVELTPAQTAGMQVQSFSDYQSAAADLSNAINQLNA</sequence>
<reference evidence="3" key="1">
    <citation type="submission" date="2015-01" db="EMBL/GenBank/DDBJ databases">
        <title>Flavisolibacter sp./LCS9/ whole genome sequencing.</title>
        <authorList>
            <person name="Kim M.K."/>
            <person name="Srinivasan S."/>
            <person name="Lee J.-J."/>
        </authorList>
    </citation>
    <scope>NUCLEOTIDE SEQUENCE [LARGE SCALE GENOMIC DNA]</scope>
    <source>
        <strain evidence="3">LCS9</strain>
    </source>
</reference>
<dbReference type="EMBL" id="CP011390">
    <property type="protein sequence ID" value="ANE51461.1"/>
    <property type="molecule type" value="Genomic_DNA"/>
</dbReference>
<evidence type="ECO:0000313" key="2">
    <source>
        <dbReference type="EMBL" id="ANE51461.1"/>
    </source>
</evidence>
<evidence type="ECO:0000256" key="1">
    <source>
        <dbReference type="SAM" id="MobiDB-lite"/>
    </source>
</evidence>
<gene>
    <name evidence="2" type="ORF">SY85_14055</name>
</gene>
<dbReference type="STRING" id="1492898.SY85_14055"/>
<evidence type="ECO:0000313" key="3">
    <source>
        <dbReference type="Proteomes" id="UP000077177"/>
    </source>
</evidence>
<dbReference type="RefSeq" id="WP_066405517.1">
    <property type="nucleotide sequence ID" value="NZ_CP011390.1"/>
</dbReference>
<dbReference type="KEGG" id="fla:SY85_14055"/>